<proteinExistence type="predicted"/>
<dbReference type="EMBL" id="JAWJWE010000039">
    <property type="protein sequence ID" value="KAK6621034.1"/>
    <property type="molecule type" value="Genomic_DNA"/>
</dbReference>
<accession>A0AAN8S3M4</accession>
<evidence type="ECO:0000313" key="1">
    <source>
        <dbReference type="EMBL" id="KAK6621034.1"/>
    </source>
</evidence>
<organism evidence="1 2">
    <name type="scientific">Polyplax serrata</name>
    <name type="common">Common mouse louse</name>
    <dbReference type="NCBI Taxonomy" id="468196"/>
    <lineage>
        <taxon>Eukaryota</taxon>
        <taxon>Metazoa</taxon>
        <taxon>Ecdysozoa</taxon>
        <taxon>Arthropoda</taxon>
        <taxon>Hexapoda</taxon>
        <taxon>Insecta</taxon>
        <taxon>Pterygota</taxon>
        <taxon>Neoptera</taxon>
        <taxon>Paraneoptera</taxon>
        <taxon>Psocodea</taxon>
        <taxon>Troctomorpha</taxon>
        <taxon>Phthiraptera</taxon>
        <taxon>Anoplura</taxon>
        <taxon>Polyplacidae</taxon>
        <taxon>Polyplax</taxon>
    </lineage>
</organism>
<sequence>MGSKENRGKPNEKIQLFTQAKALEDPQGSFKSPEFGGLSVREKFEKDTLQLTQSTCNAADSDNEFYPSHATSAVDGTDFCDVRKETSSEKSVRKANRIGVGWHGEQNDRSNLLSRVAKY</sequence>
<name>A0AAN8S3M4_POLSC</name>
<reference evidence="1 2" key="1">
    <citation type="submission" date="2023-10" db="EMBL/GenBank/DDBJ databases">
        <title>Genomes of two closely related lineages of the louse Polyplax serrata with different host specificities.</title>
        <authorList>
            <person name="Martinu J."/>
            <person name="Tarabai H."/>
            <person name="Stefka J."/>
            <person name="Hypsa V."/>
        </authorList>
    </citation>
    <scope>NUCLEOTIDE SEQUENCE [LARGE SCALE GENOMIC DNA]</scope>
    <source>
        <strain evidence="1">HR10_N</strain>
    </source>
</reference>
<dbReference type="AlphaFoldDB" id="A0AAN8S3M4"/>
<dbReference type="Proteomes" id="UP001372834">
    <property type="component" value="Unassembled WGS sequence"/>
</dbReference>
<comment type="caution">
    <text evidence="1">The sequence shown here is derived from an EMBL/GenBank/DDBJ whole genome shotgun (WGS) entry which is preliminary data.</text>
</comment>
<protein>
    <submittedName>
        <fullName evidence="1">Uncharacterized protein</fullName>
    </submittedName>
</protein>
<evidence type="ECO:0000313" key="2">
    <source>
        <dbReference type="Proteomes" id="UP001372834"/>
    </source>
</evidence>
<gene>
    <name evidence="1" type="ORF">RUM43_011337</name>
</gene>